<dbReference type="Proteomes" id="UP000318741">
    <property type="component" value="Chromosome"/>
</dbReference>
<keyword evidence="4" id="KW-0238">DNA-binding</keyword>
<accession>A0A517PB67</accession>
<dbReference type="PANTHER" id="PTHR43133">
    <property type="entry name" value="RNA POLYMERASE ECF-TYPE SIGMA FACTO"/>
    <property type="match status" value="1"/>
</dbReference>
<dbReference type="OrthoDB" id="9780326at2"/>
<protein>
    <submittedName>
        <fullName evidence="7">RNA polymerase sigma factor YlaC</fullName>
    </submittedName>
</protein>
<dbReference type="Gene3D" id="1.10.1740.10">
    <property type="match status" value="1"/>
</dbReference>
<dbReference type="Pfam" id="PF04542">
    <property type="entry name" value="Sigma70_r2"/>
    <property type="match status" value="1"/>
</dbReference>
<dbReference type="EMBL" id="CP036265">
    <property type="protein sequence ID" value="QDT16633.1"/>
    <property type="molecule type" value="Genomic_DNA"/>
</dbReference>
<keyword evidence="2" id="KW-0805">Transcription regulation</keyword>
<sequence length="187" mass="21032">MSPDEPNQASDVVARLLANHRRFLDFLTARVGRREDAEEILQDAFVRGLDKAGEIRDDERAVAWFYRLLRNAVVDHYRRAAAGRKAFEARAREASGTDAGFEDDLERVVCECVNDLIPLLKPEYSDLIRRVDLDGDDVGFAAEAIGISPGNARVRLHRARAALRNELQRSCRTCAAHGCFDCTCSRR</sequence>
<comment type="similarity">
    <text evidence="1">Belongs to the sigma-70 factor family. ECF subfamily.</text>
</comment>
<reference evidence="7 8" key="1">
    <citation type="submission" date="2019-02" db="EMBL/GenBank/DDBJ databases">
        <title>Deep-cultivation of Planctomycetes and their phenomic and genomic characterization uncovers novel biology.</title>
        <authorList>
            <person name="Wiegand S."/>
            <person name="Jogler M."/>
            <person name="Boedeker C."/>
            <person name="Pinto D."/>
            <person name="Vollmers J."/>
            <person name="Rivas-Marin E."/>
            <person name="Kohn T."/>
            <person name="Peeters S.H."/>
            <person name="Heuer A."/>
            <person name="Rast P."/>
            <person name="Oberbeckmann S."/>
            <person name="Bunk B."/>
            <person name="Jeske O."/>
            <person name="Meyerdierks A."/>
            <person name="Storesund J.E."/>
            <person name="Kallscheuer N."/>
            <person name="Luecker S."/>
            <person name="Lage O.M."/>
            <person name="Pohl T."/>
            <person name="Merkel B.J."/>
            <person name="Hornburger P."/>
            <person name="Mueller R.-W."/>
            <person name="Bruemmer F."/>
            <person name="Labrenz M."/>
            <person name="Spormann A.M."/>
            <person name="Op den Camp H."/>
            <person name="Overmann J."/>
            <person name="Amann R."/>
            <person name="Jetten M.S.M."/>
            <person name="Mascher T."/>
            <person name="Medema M.H."/>
            <person name="Devos D.P."/>
            <person name="Kaster A.-K."/>
            <person name="Ovreas L."/>
            <person name="Rohde M."/>
            <person name="Galperin M.Y."/>
            <person name="Jogler C."/>
        </authorList>
    </citation>
    <scope>NUCLEOTIDE SEQUENCE [LARGE SCALE GENOMIC DNA]</scope>
    <source>
        <strain evidence="7 8">CA12</strain>
    </source>
</reference>
<evidence type="ECO:0000256" key="3">
    <source>
        <dbReference type="ARBA" id="ARBA00023082"/>
    </source>
</evidence>
<keyword evidence="5" id="KW-0804">Transcription</keyword>
<evidence type="ECO:0000313" key="8">
    <source>
        <dbReference type="Proteomes" id="UP000318741"/>
    </source>
</evidence>
<dbReference type="InterPro" id="IPR014284">
    <property type="entry name" value="RNA_pol_sigma-70_dom"/>
</dbReference>
<keyword evidence="8" id="KW-1185">Reference proteome</keyword>
<gene>
    <name evidence="7" type="primary">ylaC</name>
    <name evidence="7" type="ORF">CA12_27390</name>
</gene>
<dbReference type="InterPro" id="IPR007627">
    <property type="entry name" value="RNA_pol_sigma70_r2"/>
</dbReference>
<dbReference type="GO" id="GO:0006352">
    <property type="term" value="P:DNA-templated transcription initiation"/>
    <property type="evidence" value="ECO:0007669"/>
    <property type="project" value="InterPro"/>
</dbReference>
<dbReference type="KEGG" id="acaf:CA12_27390"/>
<dbReference type="SUPFAM" id="SSF88946">
    <property type="entry name" value="Sigma2 domain of RNA polymerase sigma factors"/>
    <property type="match status" value="1"/>
</dbReference>
<organism evidence="7 8">
    <name type="scientific">Alienimonas californiensis</name>
    <dbReference type="NCBI Taxonomy" id="2527989"/>
    <lineage>
        <taxon>Bacteria</taxon>
        <taxon>Pseudomonadati</taxon>
        <taxon>Planctomycetota</taxon>
        <taxon>Planctomycetia</taxon>
        <taxon>Planctomycetales</taxon>
        <taxon>Planctomycetaceae</taxon>
        <taxon>Alienimonas</taxon>
    </lineage>
</organism>
<name>A0A517PB67_9PLAN</name>
<feature type="domain" description="RNA polymerase sigma-70 region 2" evidence="6">
    <location>
        <begin position="18"/>
        <end position="81"/>
    </location>
</feature>
<dbReference type="PANTHER" id="PTHR43133:SF8">
    <property type="entry name" value="RNA POLYMERASE SIGMA FACTOR HI_1459-RELATED"/>
    <property type="match status" value="1"/>
</dbReference>
<evidence type="ECO:0000256" key="5">
    <source>
        <dbReference type="ARBA" id="ARBA00023163"/>
    </source>
</evidence>
<proteinExistence type="inferred from homology"/>
<keyword evidence="3" id="KW-0731">Sigma factor</keyword>
<dbReference type="InterPro" id="IPR039425">
    <property type="entry name" value="RNA_pol_sigma-70-like"/>
</dbReference>
<evidence type="ECO:0000256" key="2">
    <source>
        <dbReference type="ARBA" id="ARBA00023015"/>
    </source>
</evidence>
<dbReference type="SUPFAM" id="SSF88659">
    <property type="entry name" value="Sigma3 and sigma4 domains of RNA polymerase sigma factors"/>
    <property type="match status" value="1"/>
</dbReference>
<dbReference type="GO" id="GO:0003677">
    <property type="term" value="F:DNA binding"/>
    <property type="evidence" value="ECO:0007669"/>
    <property type="project" value="UniProtKB-KW"/>
</dbReference>
<evidence type="ECO:0000313" key="7">
    <source>
        <dbReference type="EMBL" id="QDT16633.1"/>
    </source>
</evidence>
<dbReference type="GO" id="GO:0016987">
    <property type="term" value="F:sigma factor activity"/>
    <property type="evidence" value="ECO:0007669"/>
    <property type="project" value="UniProtKB-KW"/>
</dbReference>
<evidence type="ECO:0000259" key="6">
    <source>
        <dbReference type="Pfam" id="PF04542"/>
    </source>
</evidence>
<evidence type="ECO:0000256" key="1">
    <source>
        <dbReference type="ARBA" id="ARBA00010641"/>
    </source>
</evidence>
<dbReference type="InterPro" id="IPR036388">
    <property type="entry name" value="WH-like_DNA-bd_sf"/>
</dbReference>
<dbReference type="InterPro" id="IPR013325">
    <property type="entry name" value="RNA_pol_sigma_r2"/>
</dbReference>
<dbReference type="Gene3D" id="1.10.10.10">
    <property type="entry name" value="Winged helix-like DNA-binding domain superfamily/Winged helix DNA-binding domain"/>
    <property type="match status" value="1"/>
</dbReference>
<evidence type="ECO:0000256" key="4">
    <source>
        <dbReference type="ARBA" id="ARBA00023125"/>
    </source>
</evidence>
<dbReference type="InterPro" id="IPR013324">
    <property type="entry name" value="RNA_pol_sigma_r3/r4-like"/>
</dbReference>
<dbReference type="RefSeq" id="WP_145359508.1">
    <property type="nucleotide sequence ID" value="NZ_CP036265.1"/>
</dbReference>
<dbReference type="AlphaFoldDB" id="A0A517PB67"/>
<dbReference type="NCBIfam" id="TIGR02937">
    <property type="entry name" value="sigma70-ECF"/>
    <property type="match status" value="1"/>
</dbReference>